<dbReference type="Pfam" id="PF04229">
    <property type="entry name" value="GrpB"/>
    <property type="match status" value="1"/>
</dbReference>
<gene>
    <name evidence="1" type="ORF">Aglo03_10200</name>
</gene>
<proteinExistence type="predicted"/>
<name>A0A9W6QKL5_9PSEU</name>
<dbReference type="PANTHER" id="PTHR34822">
    <property type="entry name" value="GRPB DOMAIN PROTEIN (AFU_ORTHOLOGUE AFUA_1G01530)"/>
    <property type="match status" value="1"/>
</dbReference>
<dbReference type="SUPFAM" id="SSF81301">
    <property type="entry name" value="Nucleotidyltransferase"/>
    <property type="match status" value="1"/>
</dbReference>
<dbReference type="PANTHER" id="PTHR34822:SF1">
    <property type="entry name" value="GRPB FAMILY PROTEIN"/>
    <property type="match status" value="1"/>
</dbReference>
<evidence type="ECO:0008006" key="3">
    <source>
        <dbReference type="Google" id="ProtNLM"/>
    </source>
</evidence>
<sequence length="263" mass="27997">MEIAVVGGVDGARLVELDREGVTRLGEVGGAALVLGGHASPEVDVVVSSAGELDAVWVGRVEPFARNVAEGRFAMAAGPPRLHPWDAEWAVVAARLLRRLGRAAALPGVVWDHIGSTSVPGLAAKPVIDLQMGVPSLDALPGLAQALSSVGFVDVAPHVPGSPGVLRDTPRGRFGAGARWDKRLFASADPGRRAILHVREIGSPWWHHTRAFRDLLRVDAGVRREYEAVKRDLAVAHAADEGNDAYTVAKTAFFDSVQHHLDR</sequence>
<dbReference type="InterPro" id="IPR007344">
    <property type="entry name" value="GrpB/CoaE"/>
</dbReference>
<dbReference type="InterPro" id="IPR043519">
    <property type="entry name" value="NT_sf"/>
</dbReference>
<accession>A0A9W6QKL5</accession>
<protein>
    <recommendedName>
        <fullName evidence="3">Dephospho-CoA kinase</fullName>
    </recommendedName>
</protein>
<dbReference type="Gene3D" id="3.30.460.10">
    <property type="entry name" value="Beta Polymerase, domain 2"/>
    <property type="match status" value="1"/>
</dbReference>
<comment type="caution">
    <text evidence="1">The sequence shown here is derived from an EMBL/GenBank/DDBJ whole genome shotgun (WGS) entry which is preliminary data.</text>
</comment>
<organism evidence="1 2">
    <name type="scientific">Actinokineospora globicatena</name>
    <dbReference type="NCBI Taxonomy" id="103729"/>
    <lineage>
        <taxon>Bacteria</taxon>
        <taxon>Bacillati</taxon>
        <taxon>Actinomycetota</taxon>
        <taxon>Actinomycetes</taxon>
        <taxon>Pseudonocardiales</taxon>
        <taxon>Pseudonocardiaceae</taxon>
        <taxon>Actinokineospora</taxon>
    </lineage>
</organism>
<dbReference type="EMBL" id="BSSD01000001">
    <property type="protein sequence ID" value="GLW90204.1"/>
    <property type="molecule type" value="Genomic_DNA"/>
</dbReference>
<dbReference type="AlphaFoldDB" id="A0A9W6QKL5"/>
<reference evidence="1" key="1">
    <citation type="submission" date="2023-02" db="EMBL/GenBank/DDBJ databases">
        <title>Actinokineospora globicatena NBRC 15670.</title>
        <authorList>
            <person name="Ichikawa N."/>
            <person name="Sato H."/>
            <person name="Tonouchi N."/>
        </authorList>
    </citation>
    <scope>NUCLEOTIDE SEQUENCE</scope>
    <source>
        <strain evidence="1">NBRC 15670</strain>
    </source>
</reference>
<keyword evidence="2" id="KW-1185">Reference proteome</keyword>
<evidence type="ECO:0000313" key="1">
    <source>
        <dbReference type="EMBL" id="GLW90204.1"/>
    </source>
</evidence>
<evidence type="ECO:0000313" key="2">
    <source>
        <dbReference type="Proteomes" id="UP001165042"/>
    </source>
</evidence>
<dbReference type="Proteomes" id="UP001165042">
    <property type="component" value="Unassembled WGS sequence"/>
</dbReference>